<dbReference type="Proteomes" id="UP000011863">
    <property type="component" value="Chromosome"/>
</dbReference>
<dbReference type="InterPro" id="IPR036498">
    <property type="entry name" value="Nfu/NifU_N_sf"/>
</dbReference>
<dbReference type="AlphaFoldDB" id="A0A6C7E9X8"/>
<evidence type="ECO:0000313" key="2">
    <source>
        <dbReference type="EMBL" id="BAN03261.1"/>
    </source>
</evidence>
<accession>A0A6C7E9X8</accession>
<dbReference type="OrthoDB" id="5195534at2"/>
<keyword evidence="3" id="KW-1185">Reference proteome</keyword>
<dbReference type="KEGG" id="aym:YM304_29470"/>
<evidence type="ECO:0000313" key="3">
    <source>
        <dbReference type="Proteomes" id="UP000011863"/>
    </source>
</evidence>
<sequence length="151" mass="16399">MGQLVAVTEKPSATPGVVRYEVNRTLSGQGHERFRSVLDAYGASPSDELARQLFATGRVAGVHVYSNIITVDLEKGYDSDGLSDIVRDLYQYWKPGVTPPSFEDLQPDEPEAGGDDAAAAGGDAALTEAAKKVPMHLLVRAREARERWNNK</sequence>
<protein>
    <submittedName>
        <fullName evidence="2">Uncharacterized protein</fullName>
    </submittedName>
</protein>
<feature type="region of interest" description="Disordered" evidence="1">
    <location>
        <begin position="99"/>
        <end position="121"/>
    </location>
</feature>
<reference evidence="2 3" key="1">
    <citation type="journal article" date="2013" name="Int. J. Syst. Evol. Microbiol.">
        <title>Ilumatobacter nonamiense sp. nov. and Ilumatobacter coccineum sp. nov., isolated from seashore sand.</title>
        <authorList>
            <person name="Matsumoto A."/>
            <person name="Kasai H."/>
            <person name="Matsuo Y."/>
            <person name="Shizuri Y."/>
            <person name="Ichikawa N."/>
            <person name="Fujita N."/>
            <person name="Omura S."/>
            <person name="Takahashi Y."/>
        </authorList>
    </citation>
    <scope>NUCLEOTIDE SEQUENCE [LARGE SCALE GENOMIC DNA]</scope>
    <source>
        <strain evidence="3">NBRC 103263 / KCTC 29153 / YM16-304</strain>
    </source>
</reference>
<evidence type="ECO:0000256" key="1">
    <source>
        <dbReference type="SAM" id="MobiDB-lite"/>
    </source>
</evidence>
<dbReference type="RefSeq" id="WP_015442508.1">
    <property type="nucleotide sequence ID" value="NC_020520.1"/>
</dbReference>
<organism evidence="2 3">
    <name type="scientific">Ilumatobacter coccineus (strain NBRC 103263 / KCTC 29153 / YM16-304)</name>
    <dbReference type="NCBI Taxonomy" id="1313172"/>
    <lineage>
        <taxon>Bacteria</taxon>
        <taxon>Bacillati</taxon>
        <taxon>Actinomycetota</taxon>
        <taxon>Acidimicrobiia</taxon>
        <taxon>Acidimicrobiales</taxon>
        <taxon>Ilumatobacteraceae</taxon>
        <taxon>Ilumatobacter</taxon>
    </lineage>
</organism>
<gene>
    <name evidence="2" type="ORF">YM304_29470</name>
</gene>
<name>A0A6C7E9X8_ILUCY</name>
<proteinExistence type="predicted"/>
<dbReference type="EMBL" id="AP012057">
    <property type="protein sequence ID" value="BAN03261.1"/>
    <property type="molecule type" value="Genomic_DNA"/>
</dbReference>
<dbReference type="SUPFAM" id="SSF110836">
    <property type="entry name" value="Hypothetical protein SAV1430"/>
    <property type="match status" value="1"/>
</dbReference>
<feature type="compositionally biased region" description="Acidic residues" evidence="1">
    <location>
        <begin position="105"/>
        <end position="114"/>
    </location>
</feature>